<name>A0AAD5DER5_9CHLO</name>
<dbReference type="InterPro" id="IPR040911">
    <property type="entry name" value="Exostosin_GT47"/>
</dbReference>
<dbReference type="InterPro" id="IPR004263">
    <property type="entry name" value="Exostosin"/>
</dbReference>
<evidence type="ECO:0000313" key="6">
    <source>
        <dbReference type="Proteomes" id="UP001205105"/>
    </source>
</evidence>
<dbReference type="Proteomes" id="UP001205105">
    <property type="component" value="Unassembled WGS sequence"/>
</dbReference>
<dbReference type="AlphaFoldDB" id="A0AAD5DER5"/>
<gene>
    <name evidence="5" type="ORF">COHA_009471</name>
</gene>
<sequence length="338" mass="36115">MAFMSAADYGRPEQAKVFRSSIDRLLTTLFAMPRFKRHGGRDFAVALSHPALVSAWMQQLCSDTGLLHGYFMLPELGAICGQRRSGQGLHGTELMPYTAVANVVLSTPVAGTVRPIFLYMGAGCGHDPFYTSAGKRLRKAVVDELSGVAPDVQVSCACAPCPDKVPHAEMQQQLRQSLFCPMVAGDTPSSARLTEAVVAGCIPVFFGPPWHTMPLPDAIDWASIGVYINITSLTPWLAANSTVGGQQSEAAISWFLAVSPQTADVAHVTVNLPSLQAAYAYLRAMPGARIERLQAALDSERLKLFYGTGPGGYSQLADAALANMLRFGASLSPTTPQP</sequence>
<dbReference type="GO" id="GO:0000139">
    <property type="term" value="C:Golgi membrane"/>
    <property type="evidence" value="ECO:0007669"/>
    <property type="project" value="UniProtKB-SubCell"/>
</dbReference>
<dbReference type="PANTHER" id="PTHR11062:SF281">
    <property type="entry name" value="EXOSTOSIN-LIKE 2"/>
    <property type="match status" value="1"/>
</dbReference>
<evidence type="ECO:0000313" key="5">
    <source>
        <dbReference type="EMBL" id="KAI7836695.1"/>
    </source>
</evidence>
<evidence type="ECO:0000256" key="2">
    <source>
        <dbReference type="ARBA" id="ARBA00010271"/>
    </source>
</evidence>
<organism evidence="5 6">
    <name type="scientific">Chlorella ohadii</name>
    <dbReference type="NCBI Taxonomy" id="2649997"/>
    <lineage>
        <taxon>Eukaryota</taxon>
        <taxon>Viridiplantae</taxon>
        <taxon>Chlorophyta</taxon>
        <taxon>core chlorophytes</taxon>
        <taxon>Trebouxiophyceae</taxon>
        <taxon>Chlorellales</taxon>
        <taxon>Chlorellaceae</taxon>
        <taxon>Chlorella clade</taxon>
        <taxon>Chlorella</taxon>
    </lineage>
</organism>
<keyword evidence="3" id="KW-0333">Golgi apparatus</keyword>
<proteinExistence type="inferred from homology"/>
<reference evidence="5" key="1">
    <citation type="submission" date="2020-11" db="EMBL/GenBank/DDBJ databases">
        <title>Chlorella ohadii genome sequencing and assembly.</title>
        <authorList>
            <person name="Murik O."/>
            <person name="Treves H."/>
            <person name="Kedem I."/>
            <person name="Shotland Y."/>
            <person name="Kaplan A."/>
        </authorList>
    </citation>
    <scope>NUCLEOTIDE SEQUENCE</scope>
    <source>
        <strain evidence="5">1</strain>
    </source>
</reference>
<dbReference type="GO" id="GO:0016757">
    <property type="term" value="F:glycosyltransferase activity"/>
    <property type="evidence" value="ECO:0007669"/>
    <property type="project" value="InterPro"/>
</dbReference>
<protein>
    <recommendedName>
        <fullName evidence="4">Exostosin GT47 domain-containing protein</fullName>
    </recommendedName>
</protein>
<dbReference type="EMBL" id="JADXDR010000179">
    <property type="protein sequence ID" value="KAI7836695.1"/>
    <property type="molecule type" value="Genomic_DNA"/>
</dbReference>
<dbReference type="PANTHER" id="PTHR11062">
    <property type="entry name" value="EXOSTOSIN HEPARAN SULFATE GLYCOSYLTRANSFERASE -RELATED"/>
    <property type="match status" value="1"/>
</dbReference>
<comment type="similarity">
    <text evidence="2">Belongs to the glycosyltransferase 47 family.</text>
</comment>
<evidence type="ECO:0000259" key="4">
    <source>
        <dbReference type="Pfam" id="PF03016"/>
    </source>
</evidence>
<evidence type="ECO:0000256" key="3">
    <source>
        <dbReference type="ARBA" id="ARBA00023034"/>
    </source>
</evidence>
<comment type="caution">
    <text evidence="5">The sequence shown here is derived from an EMBL/GenBank/DDBJ whole genome shotgun (WGS) entry which is preliminary data.</text>
</comment>
<accession>A0AAD5DER5</accession>
<evidence type="ECO:0000256" key="1">
    <source>
        <dbReference type="ARBA" id="ARBA00004323"/>
    </source>
</evidence>
<comment type="subcellular location">
    <subcellularLocation>
        <location evidence="1">Golgi apparatus membrane</location>
        <topology evidence="1">Single-pass type II membrane protein</topology>
    </subcellularLocation>
</comment>
<dbReference type="Pfam" id="PF03016">
    <property type="entry name" value="Exostosin_GT47"/>
    <property type="match status" value="1"/>
</dbReference>
<feature type="domain" description="Exostosin GT47" evidence="4">
    <location>
        <begin position="31"/>
        <end position="231"/>
    </location>
</feature>
<keyword evidence="6" id="KW-1185">Reference proteome</keyword>